<comment type="caution">
    <text evidence="1">The sequence shown here is derived from an EMBL/GenBank/DDBJ whole genome shotgun (WGS) entry which is preliminary data.</text>
</comment>
<dbReference type="PROSITE" id="PS51257">
    <property type="entry name" value="PROKAR_LIPOPROTEIN"/>
    <property type="match status" value="1"/>
</dbReference>
<dbReference type="PATRIC" id="fig|616990.3.peg.2106"/>
<proteinExistence type="predicted"/>
<gene>
    <name evidence="1" type="ORF">IV54_GL001993</name>
</gene>
<sequence length="112" mass="12531">MMKQTQQKSGNMRRRAVILLGILIVAVACLFIPYTPSNAVRLSIAQHDQPLKSLLIYPVKLKDTEGRKYAAHSDWDYYHVQSTVGTAKFSTRVFGVHKTSGSVFYTGTPVND</sequence>
<keyword evidence="2" id="KW-1185">Reference proteome</keyword>
<name>A0A0R2LPW8_9LACO</name>
<accession>A0A0R2LPW8</accession>
<evidence type="ECO:0000313" key="1">
    <source>
        <dbReference type="EMBL" id="KRO03829.1"/>
    </source>
</evidence>
<reference evidence="1 2" key="1">
    <citation type="journal article" date="2015" name="Genome Announc.">
        <title>Expanding the biotechnology potential of lactobacilli through comparative genomics of 213 strains and associated genera.</title>
        <authorList>
            <person name="Sun Z."/>
            <person name="Harris H.M."/>
            <person name="McCann A."/>
            <person name="Guo C."/>
            <person name="Argimon S."/>
            <person name="Zhang W."/>
            <person name="Yang X."/>
            <person name="Jeffery I.B."/>
            <person name="Cooney J.C."/>
            <person name="Kagawa T.F."/>
            <person name="Liu W."/>
            <person name="Song Y."/>
            <person name="Salvetti E."/>
            <person name="Wrobel A."/>
            <person name="Rasinkangas P."/>
            <person name="Parkhill J."/>
            <person name="Rea M.C."/>
            <person name="O'Sullivan O."/>
            <person name="Ritari J."/>
            <person name="Douillard F.P."/>
            <person name="Paul Ross R."/>
            <person name="Yang R."/>
            <person name="Briner A.E."/>
            <person name="Felis G.E."/>
            <person name="de Vos W.M."/>
            <person name="Barrangou R."/>
            <person name="Klaenhammer T.R."/>
            <person name="Caufield P.W."/>
            <person name="Cui Y."/>
            <person name="Zhang H."/>
            <person name="O'Toole P.W."/>
        </authorList>
    </citation>
    <scope>NUCLEOTIDE SEQUENCE [LARGE SCALE GENOMIC DNA]</scope>
    <source>
        <strain evidence="1 2">DSM 22467</strain>
    </source>
</reference>
<dbReference type="STRING" id="616990.IV54_GL001993"/>
<dbReference type="EMBL" id="JQCA01000053">
    <property type="protein sequence ID" value="KRO03829.1"/>
    <property type="molecule type" value="Genomic_DNA"/>
</dbReference>
<dbReference type="Proteomes" id="UP000051906">
    <property type="component" value="Unassembled WGS sequence"/>
</dbReference>
<protein>
    <submittedName>
        <fullName evidence="1">Uncharacterized protein</fullName>
    </submittedName>
</protein>
<dbReference type="AlphaFoldDB" id="A0A0R2LPW8"/>
<evidence type="ECO:0000313" key="2">
    <source>
        <dbReference type="Proteomes" id="UP000051906"/>
    </source>
</evidence>
<organism evidence="1 2">
    <name type="scientific">Levilactobacillus paucivorans</name>
    <dbReference type="NCBI Taxonomy" id="616990"/>
    <lineage>
        <taxon>Bacteria</taxon>
        <taxon>Bacillati</taxon>
        <taxon>Bacillota</taxon>
        <taxon>Bacilli</taxon>
        <taxon>Lactobacillales</taxon>
        <taxon>Lactobacillaceae</taxon>
        <taxon>Levilactobacillus</taxon>
    </lineage>
</organism>